<sequence length="70" mass="8081">MFLDDELKAVVCAVPGHKLLFSPLKIGVSRLRNGYRAGHCLVSYIYSKHKSLPNSRRSPRPLINWAWRLF</sequence>
<evidence type="ECO:0000313" key="1">
    <source>
        <dbReference type="EMBL" id="JAH42656.1"/>
    </source>
</evidence>
<proteinExistence type="predicted"/>
<name>A0A0E9SMV4_ANGAN</name>
<reference evidence="1" key="2">
    <citation type="journal article" date="2015" name="Fish Shellfish Immunol.">
        <title>Early steps in the European eel (Anguilla anguilla)-Vibrio vulnificus interaction in the gills: Role of the RtxA13 toxin.</title>
        <authorList>
            <person name="Callol A."/>
            <person name="Pajuelo D."/>
            <person name="Ebbesson L."/>
            <person name="Teles M."/>
            <person name="MacKenzie S."/>
            <person name="Amaro C."/>
        </authorList>
    </citation>
    <scope>NUCLEOTIDE SEQUENCE</scope>
</reference>
<dbReference type="EMBL" id="GBXM01065921">
    <property type="protein sequence ID" value="JAH42656.1"/>
    <property type="molecule type" value="Transcribed_RNA"/>
</dbReference>
<dbReference type="AlphaFoldDB" id="A0A0E9SMV4"/>
<protein>
    <submittedName>
        <fullName evidence="1">Uncharacterized protein</fullName>
    </submittedName>
</protein>
<accession>A0A0E9SMV4</accession>
<organism evidence="1">
    <name type="scientific">Anguilla anguilla</name>
    <name type="common">European freshwater eel</name>
    <name type="synonym">Muraena anguilla</name>
    <dbReference type="NCBI Taxonomy" id="7936"/>
    <lineage>
        <taxon>Eukaryota</taxon>
        <taxon>Metazoa</taxon>
        <taxon>Chordata</taxon>
        <taxon>Craniata</taxon>
        <taxon>Vertebrata</taxon>
        <taxon>Euteleostomi</taxon>
        <taxon>Actinopterygii</taxon>
        <taxon>Neopterygii</taxon>
        <taxon>Teleostei</taxon>
        <taxon>Anguilliformes</taxon>
        <taxon>Anguillidae</taxon>
        <taxon>Anguilla</taxon>
    </lineage>
</organism>
<reference evidence="1" key="1">
    <citation type="submission" date="2014-11" db="EMBL/GenBank/DDBJ databases">
        <authorList>
            <person name="Amaro Gonzalez C."/>
        </authorList>
    </citation>
    <scope>NUCLEOTIDE SEQUENCE</scope>
</reference>